<feature type="non-terminal residue" evidence="12">
    <location>
        <position position="1"/>
    </location>
</feature>
<comment type="subcellular location">
    <subcellularLocation>
        <location evidence="11">Mitochondrion inner membrane</location>
        <topology evidence="11">Peripheral membrane protein</topology>
        <orientation evidence="11">Matrix side</orientation>
    </subcellularLocation>
</comment>
<keyword evidence="7 11" id="KW-0809">Transit peptide</keyword>
<organism evidence="12 13">
    <name type="scientific">Allacma fusca</name>
    <dbReference type="NCBI Taxonomy" id="39272"/>
    <lineage>
        <taxon>Eukaryota</taxon>
        <taxon>Metazoa</taxon>
        <taxon>Ecdysozoa</taxon>
        <taxon>Arthropoda</taxon>
        <taxon>Hexapoda</taxon>
        <taxon>Collembola</taxon>
        <taxon>Symphypleona</taxon>
        <taxon>Sminthuridae</taxon>
        <taxon>Allacma</taxon>
    </lineage>
</organism>
<accession>A0A8J2LD25</accession>
<evidence type="ECO:0000256" key="2">
    <source>
        <dbReference type="ARBA" id="ARBA00005882"/>
    </source>
</evidence>
<gene>
    <name evidence="12" type="ORF">AFUS01_LOCUS39098</name>
</gene>
<evidence type="ECO:0000256" key="10">
    <source>
        <dbReference type="ARBA" id="ARBA00023136"/>
    </source>
</evidence>
<evidence type="ECO:0000313" key="12">
    <source>
        <dbReference type="EMBL" id="CAG7829223.1"/>
    </source>
</evidence>
<dbReference type="InterPro" id="IPR006885">
    <property type="entry name" value="NADH_UbQ_FeS_4_mit-like"/>
</dbReference>
<keyword evidence="13" id="KW-1185">Reference proteome</keyword>
<protein>
    <recommendedName>
        <fullName evidence="3 11">NADH dehydrogenase [ubiquinone] iron-sulfur protein 4, mitochondrial</fullName>
    </recommendedName>
</protein>
<keyword evidence="8 11" id="KW-0249">Electron transport</keyword>
<evidence type="ECO:0000256" key="4">
    <source>
        <dbReference type="ARBA" id="ARBA00022448"/>
    </source>
</evidence>
<evidence type="ECO:0000256" key="3">
    <source>
        <dbReference type="ARBA" id="ARBA00015796"/>
    </source>
</evidence>
<dbReference type="PANTHER" id="PTHR12219:SF8">
    <property type="entry name" value="NADH DEHYDROGENASE [UBIQUINONE] IRON-SULFUR PROTEIN 4, MITOCHONDRIAL"/>
    <property type="match status" value="1"/>
</dbReference>
<evidence type="ECO:0000256" key="1">
    <source>
        <dbReference type="ARBA" id="ARBA00003195"/>
    </source>
</evidence>
<evidence type="ECO:0000313" key="13">
    <source>
        <dbReference type="Proteomes" id="UP000708208"/>
    </source>
</evidence>
<dbReference type="PANTHER" id="PTHR12219">
    <property type="entry name" value="NADH-UBIQUINONE OXIDOREDUCTASE"/>
    <property type="match status" value="1"/>
</dbReference>
<dbReference type="FunFam" id="3.30.160.190:FF:000001">
    <property type="entry name" value="NADH-ubiquinone oxidoreductase 21 kDa subunit mitochondrial"/>
    <property type="match status" value="1"/>
</dbReference>
<name>A0A8J2LD25_9HEXA</name>
<keyword evidence="10 11" id="KW-0472">Membrane</keyword>
<dbReference type="OrthoDB" id="3089at2759"/>
<keyword evidence="5 11" id="KW-0679">Respiratory chain</keyword>
<dbReference type="Proteomes" id="UP000708208">
    <property type="component" value="Unassembled WGS sequence"/>
</dbReference>
<keyword evidence="4 11" id="KW-0813">Transport</keyword>
<evidence type="ECO:0000256" key="6">
    <source>
        <dbReference type="ARBA" id="ARBA00022792"/>
    </source>
</evidence>
<comment type="caution">
    <text evidence="12">The sequence shown here is derived from an EMBL/GenBank/DDBJ whole genome shotgun (WGS) entry which is preliminary data.</text>
</comment>
<keyword evidence="6 11" id="KW-0999">Mitochondrion inner membrane</keyword>
<dbReference type="GO" id="GO:0022900">
    <property type="term" value="P:electron transport chain"/>
    <property type="evidence" value="ECO:0007669"/>
    <property type="project" value="InterPro"/>
</dbReference>
<comment type="similarity">
    <text evidence="2 11">Belongs to the complex I NDUFS4 subunit family.</text>
</comment>
<evidence type="ECO:0000256" key="11">
    <source>
        <dbReference type="RuleBase" id="RU367010"/>
    </source>
</evidence>
<dbReference type="GO" id="GO:0005743">
    <property type="term" value="C:mitochondrial inner membrane"/>
    <property type="evidence" value="ECO:0007669"/>
    <property type="project" value="UniProtKB-SubCell"/>
</dbReference>
<reference evidence="12" key="1">
    <citation type="submission" date="2021-06" db="EMBL/GenBank/DDBJ databases">
        <authorList>
            <person name="Hodson N. C."/>
            <person name="Mongue J. A."/>
            <person name="Jaron S. K."/>
        </authorList>
    </citation>
    <scope>NUCLEOTIDE SEQUENCE</scope>
</reference>
<dbReference type="EMBL" id="CAJVCH010550594">
    <property type="protein sequence ID" value="CAG7829223.1"/>
    <property type="molecule type" value="Genomic_DNA"/>
</dbReference>
<dbReference type="AlphaFoldDB" id="A0A8J2LD25"/>
<keyword evidence="9 11" id="KW-0496">Mitochondrion</keyword>
<evidence type="ECO:0000256" key="7">
    <source>
        <dbReference type="ARBA" id="ARBA00022946"/>
    </source>
</evidence>
<sequence>IPPFTKFHKNRFQKNSLSWSKEFMMALNQAIIKGGLKALKGFYIPQRALGLTAANFQPSPEDISKKVSVKEAPVKSKKDIFTNPEEMVHNKQLQEYITVDSKVDITPITGVPEEHIKTRRVRIFKPAKNAMQSGTNNIKRWKMEFETRERWENPLMGWSSSGDPLSNMNLDFETKEDAMNFCDKNGWPWFVEEPVDKKPKTKTYGSNFSWNRNTRVSTK</sequence>
<evidence type="ECO:0000256" key="9">
    <source>
        <dbReference type="ARBA" id="ARBA00023128"/>
    </source>
</evidence>
<dbReference type="Pfam" id="PF04800">
    <property type="entry name" value="NDUS4"/>
    <property type="match status" value="1"/>
</dbReference>
<proteinExistence type="inferred from homology"/>
<evidence type="ECO:0000256" key="8">
    <source>
        <dbReference type="ARBA" id="ARBA00022982"/>
    </source>
</evidence>
<evidence type="ECO:0000256" key="5">
    <source>
        <dbReference type="ARBA" id="ARBA00022660"/>
    </source>
</evidence>
<comment type="function">
    <text evidence="1 11">Accessory subunit of the mitochondrial membrane respiratory chain NADH dehydrogenase (Complex I), that is believed not to be involved in catalysis. Complex I functions in the transfer of electrons from NADH to the respiratory chain. The immediate electron acceptor for the enzyme is believed to be ubiquinone.</text>
</comment>